<name>B7ANZ0_9FIRM</name>
<reference evidence="1 2" key="1">
    <citation type="submission" date="2008-11" db="EMBL/GenBank/DDBJ databases">
        <title>Draft genome sequence of Bacteroides pectinophilus (ATCC 43243).</title>
        <authorList>
            <person name="Sudarsanam P."/>
            <person name="Ley R."/>
            <person name="Guruge J."/>
            <person name="Turnbaugh P.J."/>
            <person name="Mahowald M."/>
            <person name="Liep D."/>
            <person name="Gordon J."/>
        </authorList>
    </citation>
    <scope>NUCLEOTIDE SEQUENCE [LARGE SCALE GENOMIC DNA]</scope>
    <source>
        <strain evidence="1 2">ATCC 43243</strain>
    </source>
</reference>
<gene>
    <name evidence="1" type="ORF">BACPEC_00394</name>
</gene>
<protein>
    <submittedName>
        <fullName evidence="1">Uncharacterized protein</fullName>
    </submittedName>
</protein>
<sequence length="394" mass="45209">MDIKLIRNYNGDKCIPVEDSMVLMISDAGYRLNEFTGMQYMLVDVDSNAKQEIMPGTDKFDIYQFTDVTGTHDYIYFTTAVRNSSDGVTVDIIRYDIRSGEGVPIHSQNYFLSELVHKKIKVIVADEEYLIVQTQHEVSSRSDTSCTKMEDIYLYSISTGRRTQISDPVLSASGIESIIPLDGNICAIKIGISNLEYKLYGVHDDKCNEREIIGTVNFRQFLSDLVLKKEQMAIDILDENSDDTTIPHMKVMNGCVIYSKVELSSQKEEIIAFDYSGGVTRVRVNDSVRVFEEWQIYLINDTLYSLQTDDRYTRFVNLDTQKCEWKLGSEYKVIYIMNDIIVVSRHTDKKLFLKESDYILVYRFPDTDRYVLSEKACCQGCVVTTDDNLLIFCG</sequence>
<keyword evidence="2" id="KW-1185">Reference proteome</keyword>
<dbReference type="eggNOG" id="ENOG5032RGF">
    <property type="taxonomic scope" value="Bacteria"/>
</dbReference>
<dbReference type="SUPFAM" id="SSF69304">
    <property type="entry name" value="Tricorn protease N-terminal domain"/>
    <property type="match status" value="1"/>
</dbReference>
<dbReference type="EMBL" id="ABVQ01000033">
    <property type="protein sequence ID" value="EEC58647.1"/>
    <property type="molecule type" value="Genomic_DNA"/>
</dbReference>
<organism evidence="1 2">
    <name type="scientific">[Bacteroides] pectinophilus ATCC 43243</name>
    <dbReference type="NCBI Taxonomy" id="483218"/>
    <lineage>
        <taxon>Bacteria</taxon>
        <taxon>Bacillati</taxon>
        <taxon>Bacillota</taxon>
        <taxon>Clostridia</taxon>
        <taxon>Eubacteriales</taxon>
    </lineage>
</organism>
<reference evidence="1 2" key="2">
    <citation type="submission" date="2008-11" db="EMBL/GenBank/DDBJ databases">
        <authorList>
            <person name="Fulton L."/>
            <person name="Clifton S."/>
            <person name="Fulton B."/>
            <person name="Xu J."/>
            <person name="Minx P."/>
            <person name="Pepin K.H."/>
            <person name="Johnson M."/>
            <person name="Bhonagiri V."/>
            <person name="Nash W.E."/>
            <person name="Mardis E.R."/>
            <person name="Wilson R.K."/>
        </authorList>
    </citation>
    <scope>NUCLEOTIDE SEQUENCE [LARGE SCALE GENOMIC DNA]</scope>
    <source>
        <strain evidence="1 2">ATCC 43243</strain>
    </source>
</reference>
<dbReference type="AlphaFoldDB" id="B7ANZ0"/>
<dbReference type="HOGENOM" id="CLU_699522_0_0_9"/>
<accession>B7ANZ0</accession>
<comment type="caution">
    <text evidence="1">The sequence shown here is derived from an EMBL/GenBank/DDBJ whole genome shotgun (WGS) entry which is preliminary data.</text>
</comment>
<evidence type="ECO:0000313" key="2">
    <source>
        <dbReference type="Proteomes" id="UP000003136"/>
    </source>
</evidence>
<dbReference type="STRING" id="483218.BACPEC_00394"/>
<evidence type="ECO:0000313" key="1">
    <source>
        <dbReference type="EMBL" id="EEC58647.1"/>
    </source>
</evidence>
<dbReference type="Proteomes" id="UP000003136">
    <property type="component" value="Unassembled WGS sequence"/>
</dbReference>
<proteinExistence type="predicted"/>